<keyword evidence="3" id="KW-0411">Iron-sulfur</keyword>
<protein>
    <recommendedName>
        <fullName evidence="4">4Fe-4S ferredoxin-type domain-containing protein</fullName>
    </recommendedName>
</protein>
<feature type="domain" description="4Fe-4S ferredoxin-type" evidence="4">
    <location>
        <begin position="247"/>
        <end position="277"/>
    </location>
</feature>
<dbReference type="Proteomes" id="UP000178086">
    <property type="component" value="Unassembled WGS sequence"/>
</dbReference>
<dbReference type="InterPro" id="IPR017900">
    <property type="entry name" value="4Fe4S_Fe_S_CS"/>
</dbReference>
<evidence type="ECO:0000256" key="2">
    <source>
        <dbReference type="ARBA" id="ARBA00023004"/>
    </source>
</evidence>
<feature type="domain" description="4Fe-4S ferredoxin-type" evidence="4">
    <location>
        <begin position="194"/>
        <end position="214"/>
    </location>
</feature>
<dbReference type="InterPro" id="IPR017896">
    <property type="entry name" value="4Fe4S_Fe-S-bd"/>
</dbReference>
<keyword evidence="1" id="KW-0479">Metal-binding</keyword>
<dbReference type="SUPFAM" id="SSF46548">
    <property type="entry name" value="alpha-helical ferredoxin"/>
    <property type="match status" value="1"/>
</dbReference>
<dbReference type="GO" id="GO:0046872">
    <property type="term" value="F:metal ion binding"/>
    <property type="evidence" value="ECO:0007669"/>
    <property type="project" value="UniProtKB-KW"/>
</dbReference>
<name>A0A1F2UP46_9ACTN</name>
<evidence type="ECO:0000256" key="1">
    <source>
        <dbReference type="ARBA" id="ARBA00022723"/>
    </source>
</evidence>
<dbReference type="GO" id="GO:0051536">
    <property type="term" value="F:iron-sulfur cluster binding"/>
    <property type="evidence" value="ECO:0007669"/>
    <property type="project" value="UniProtKB-KW"/>
</dbReference>
<dbReference type="Pfam" id="PF13183">
    <property type="entry name" value="Fer4_8"/>
    <property type="match status" value="1"/>
</dbReference>
<dbReference type="PROSITE" id="PS00198">
    <property type="entry name" value="4FE4S_FER_1"/>
    <property type="match status" value="1"/>
</dbReference>
<evidence type="ECO:0000313" key="6">
    <source>
        <dbReference type="Proteomes" id="UP000178086"/>
    </source>
</evidence>
<dbReference type="InterPro" id="IPR009051">
    <property type="entry name" value="Helical_ferredxn"/>
</dbReference>
<dbReference type="Gene3D" id="1.10.1060.10">
    <property type="entry name" value="Alpha-helical ferredoxin"/>
    <property type="match status" value="1"/>
</dbReference>
<comment type="caution">
    <text evidence="5">The sequence shown here is derived from an EMBL/GenBank/DDBJ whole genome shotgun (WGS) entry which is preliminary data.</text>
</comment>
<gene>
    <name evidence="5" type="ORF">A2074_05955</name>
</gene>
<proteinExistence type="predicted"/>
<evidence type="ECO:0000259" key="4">
    <source>
        <dbReference type="PROSITE" id="PS51379"/>
    </source>
</evidence>
<evidence type="ECO:0000313" key="5">
    <source>
        <dbReference type="EMBL" id="OFW34750.1"/>
    </source>
</evidence>
<accession>A0A1F2UP46</accession>
<dbReference type="AlphaFoldDB" id="A0A1F2UP46"/>
<reference evidence="5 6" key="1">
    <citation type="journal article" date="2016" name="Nat. Commun.">
        <title>Thousands of microbial genomes shed light on interconnected biogeochemical processes in an aquifer system.</title>
        <authorList>
            <person name="Anantharaman K."/>
            <person name="Brown C.T."/>
            <person name="Hug L.A."/>
            <person name="Sharon I."/>
            <person name="Castelle C.J."/>
            <person name="Probst A.J."/>
            <person name="Thomas B.C."/>
            <person name="Singh A."/>
            <person name="Wilkins M.J."/>
            <person name="Karaoz U."/>
            <person name="Brodie E.L."/>
            <person name="Williams K.H."/>
            <person name="Hubbard S.S."/>
            <person name="Banfield J.F."/>
        </authorList>
    </citation>
    <scope>NUCLEOTIDE SEQUENCE [LARGE SCALE GENOMIC DNA]</scope>
</reference>
<evidence type="ECO:0000256" key="3">
    <source>
        <dbReference type="ARBA" id="ARBA00023014"/>
    </source>
</evidence>
<sequence>MEKLEAELREKAKELLEKEEVTTVIGWGAGWNPAKASPLFVRDAQDADKLVFNPFCQNNLAVYLPRLNEKAAVITKPCDAGSVVALIAEGKIDRENVKVISIKCPGSVNPAKLEAAVGSLDDATAAYLDGDTIVVEVNGEAKRVPFAQVALDRCYLCNQENAFGDIVIDEGVSKVTGEAVSIVPEDADSAWWRDFWAKEFDRCIRCYACREACPACYCRDNCAVQALRERWTGAKLDAKEALMFHAQRAMHVAGRCTECGSCERACPVGIPLSLLHKQVGDAVRKLFDFNVGEKADERPPLEVFRKEELESGH</sequence>
<dbReference type="EMBL" id="MELI01000033">
    <property type="protein sequence ID" value="OFW34750.1"/>
    <property type="molecule type" value="Genomic_DNA"/>
</dbReference>
<dbReference type="PROSITE" id="PS51379">
    <property type="entry name" value="4FE4S_FER_2"/>
    <property type="match status" value="2"/>
</dbReference>
<organism evidence="5 6">
    <name type="scientific">Candidatus Aquicultor primus</name>
    <dbReference type="NCBI Taxonomy" id="1797195"/>
    <lineage>
        <taxon>Bacteria</taxon>
        <taxon>Bacillati</taxon>
        <taxon>Actinomycetota</taxon>
        <taxon>Candidatus Aquicultoria</taxon>
        <taxon>Candidatus Aquicultorales</taxon>
        <taxon>Candidatus Aquicultoraceae</taxon>
        <taxon>Candidatus Aquicultor</taxon>
    </lineage>
</organism>
<keyword evidence="2" id="KW-0408">Iron</keyword>